<dbReference type="AlphaFoldDB" id="A0A2A5WAW3"/>
<feature type="signal peptide" evidence="1">
    <location>
        <begin position="1"/>
        <end position="21"/>
    </location>
</feature>
<protein>
    <submittedName>
        <fullName evidence="2">Uncharacterized protein</fullName>
    </submittedName>
</protein>
<comment type="caution">
    <text evidence="2">The sequence shown here is derived from an EMBL/GenBank/DDBJ whole genome shotgun (WGS) entry which is preliminary data.</text>
</comment>
<name>A0A2A5WAW3_9GAMM</name>
<proteinExistence type="predicted"/>
<accession>A0A2A5WAW3</accession>
<evidence type="ECO:0000256" key="1">
    <source>
        <dbReference type="SAM" id="SignalP"/>
    </source>
</evidence>
<sequence length="348" mass="38771">MKLKKLHLIYALTAFSSLVTAQSNNDYEVPRTEWGQPDLQGVWNFSSDVPMQRPLSYGTQAFLSQEEIQERRDAIMAQRTAADEAAARLNIDPDAPEESSNPGGYNDFWFETAGLGDVVRTSHIVYPENGRQPDYVEGANLQFGGLGPDVPGDRPVRYVVGGIDKGGPEDRGLSERCIVGFNSGPPFVPSLYNNNMQIIQNKDTAVILTEMIHDARIVPMVDKPVLTDDIRLWSGDSRGYWDDEVLVVETRNFNGFRQTFGAAGDNYNAVLTEKFTRVAYDQVDYEFTIDDPSTFTDKITAVVPMIKMAGQVYEYACHEGNYGMINTLRGARVEERLAAEGVDVGERD</sequence>
<evidence type="ECO:0000313" key="2">
    <source>
        <dbReference type="EMBL" id="PDH33433.1"/>
    </source>
</evidence>
<keyword evidence="1" id="KW-0732">Signal</keyword>
<dbReference type="EMBL" id="NTJZ01000008">
    <property type="protein sequence ID" value="PDH33433.1"/>
    <property type="molecule type" value="Genomic_DNA"/>
</dbReference>
<reference evidence="2 3" key="1">
    <citation type="submission" date="2017-08" db="EMBL/GenBank/DDBJ databases">
        <title>Fine stratification of microbial communities through a metagenomic profile of the photic zone.</title>
        <authorList>
            <person name="Haro-Moreno J.M."/>
            <person name="Lopez-Perez M."/>
            <person name="De La Torre J."/>
            <person name="Picazo A."/>
            <person name="Camacho A."/>
            <person name="Rodriguez-Valera F."/>
        </authorList>
    </citation>
    <scope>NUCLEOTIDE SEQUENCE [LARGE SCALE GENOMIC DNA]</scope>
    <source>
        <strain evidence="2">MED-G28</strain>
    </source>
</reference>
<organism evidence="2 3">
    <name type="scientific">OM182 bacterium MED-G28</name>
    <dbReference type="NCBI Taxonomy" id="1986256"/>
    <lineage>
        <taxon>Bacteria</taxon>
        <taxon>Pseudomonadati</taxon>
        <taxon>Pseudomonadota</taxon>
        <taxon>Gammaproteobacteria</taxon>
        <taxon>OMG group</taxon>
        <taxon>OM182 clade</taxon>
    </lineage>
</organism>
<evidence type="ECO:0000313" key="3">
    <source>
        <dbReference type="Proteomes" id="UP000219329"/>
    </source>
</evidence>
<gene>
    <name evidence="2" type="ORF">CNF02_08270</name>
</gene>
<dbReference type="Proteomes" id="UP000219329">
    <property type="component" value="Unassembled WGS sequence"/>
</dbReference>
<feature type="chain" id="PRO_5012088509" evidence="1">
    <location>
        <begin position="22"/>
        <end position="348"/>
    </location>
</feature>